<evidence type="ECO:0000256" key="6">
    <source>
        <dbReference type="ARBA" id="ARBA00023239"/>
    </source>
</evidence>
<dbReference type="SUPFAM" id="SSF48557">
    <property type="entry name" value="L-aspartase-like"/>
    <property type="match status" value="1"/>
</dbReference>
<feature type="domain" description="Argininosuccinate lyase C-terminal" evidence="9">
    <location>
        <begin position="385"/>
        <end position="452"/>
    </location>
</feature>
<comment type="catalytic activity">
    <reaction evidence="1 7">
        <text>2-(N(omega)-L-arginino)succinate = fumarate + L-arginine</text>
        <dbReference type="Rhea" id="RHEA:24020"/>
        <dbReference type="ChEBI" id="CHEBI:29806"/>
        <dbReference type="ChEBI" id="CHEBI:32682"/>
        <dbReference type="ChEBI" id="CHEBI:57472"/>
        <dbReference type="EC" id="4.3.2.1"/>
    </reaction>
</comment>
<dbReference type="PRINTS" id="PR00149">
    <property type="entry name" value="FUMRATELYASE"/>
</dbReference>
<dbReference type="PRINTS" id="PR00145">
    <property type="entry name" value="ARGSUCLYASE"/>
</dbReference>
<comment type="similarity">
    <text evidence="7">Belongs to the lyase 1 family. Argininosuccinate lyase subfamily.</text>
</comment>
<dbReference type="InterPro" id="IPR000362">
    <property type="entry name" value="Fumarate_lyase_fam"/>
</dbReference>
<organism evidence="10">
    <name type="scientific">Chlorobium phaeovibrioides (strain DSM 265 / 1930)</name>
    <name type="common">Prosthecochloris vibrioformis (strain DSM 265)</name>
    <dbReference type="NCBI Taxonomy" id="290318"/>
    <lineage>
        <taxon>Bacteria</taxon>
        <taxon>Pseudomonadati</taxon>
        <taxon>Chlorobiota</taxon>
        <taxon>Chlorobiia</taxon>
        <taxon>Chlorobiales</taxon>
        <taxon>Chlorobiaceae</taxon>
        <taxon>Chlorobium/Pelodictyon group</taxon>
        <taxon>Chlorobium</taxon>
    </lineage>
</organism>
<protein>
    <recommendedName>
        <fullName evidence="3 7">Argininosuccinate lyase</fullName>
        <shortName evidence="7">ASAL</shortName>
        <ecNumber evidence="3 7">4.3.2.1</ecNumber>
    </recommendedName>
    <alternativeName>
        <fullName evidence="7">Arginosuccinase</fullName>
    </alternativeName>
</protein>
<dbReference type="Gene3D" id="1.10.275.10">
    <property type="entry name" value="Fumarase/aspartase (N-terminal domain)"/>
    <property type="match status" value="1"/>
</dbReference>
<dbReference type="PANTHER" id="PTHR43814">
    <property type="entry name" value="ARGININOSUCCINATE LYASE"/>
    <property type="match status" value="1"/>
</dbReference>
<dbReference type="Gene3D" id="1.10.40.30">
    <property type="entry name" value="Fumarase/aspartase (C-terminal domain)"/>
    <property type="match status" value="1"/>
</dbReference>
<dbReference type="AlphaFoldDB" id="A4SEI9"/>
<proteinExistence type="inferred from homology"/>
<evidence type="ECO:0000256" key="7">
    <source>
        <dbReference type="HAMAP-Rule" id="MF_00006"/>
    </source>
</evidence>
<comment type="pathway">
    <text evidence="2 7">Amino-acid biosynthesis; L-arginine biosynthesis; L-arginine from L-ornithine and carbamoyl phosphate: step 3/3.</text>
</comment>
<keyword evidence="6 7" id="KW-0456">Lyase</keyword>
<dbReference type="STRING" id="290318.Cvib_0883"/>
<reference evidence="10" key="1">
    <citation type="submission" date="2007-03" db="EMBL/GenBank/DDBJ databases">
        <title>Complete sequence of Prosthecochloris vibrioformis DSM 265.</title>
        <authorList>
            <consortium name="US DOE Joint Genome Institute"/>
            <person name="Copeland A."/>
            <person name="Lucas S."/>
            <person name="Lapidus A."/>
            <person name="Barry K."/>
            <person name="Detter J.C."/>
            <person name="Glavina del Rio T."/>
            <person name="Hammon N."/>
            <person name="Israni S."/>
            <person name="Pitluck S."/>
            <person name="Schmutz J."/>
            <person name="Larimer F."/>
            <person name="Land M."/>
            <person name="Hauser L."/>
            <person name="Mikhailova N."/>
            <person name="Li T."/>
            <person name="Overmann J."/>
            <person name="Schuster S.C."/>
            <person name="Bryant D.A."/>
            <person name="Richardson P."/>
        </authorList>
    </citation>
    <scope>NUCLEOTIDE SEQUENCE [LARGE SCALE GENOMIC DNA]</scope>
    <source>
        <strain evidence="10">DSM 265</strain>
    </source>
</reference>
<dbReference type="FunFam" id="1.10.275.10:FF:000002">
    <property type="entry name" value="Argininosuccinate lyase"/>
    <property type="match status" value="1"/>
</dbReference>
<name>A4SEI9_CHLPM</name>
<evidence type="ECO:0000259" key="9">
    <source>
        <dbReference type="Pfam" id="PF14698"/>
    </source>
</evidence>
<keyword evidence="7" id="KW-0963">Cytoplasm</keyword>
<dbReference type="FunFam" id="1.20.200.10:FF:000015">
    <property type="entry name" value="argininosuccinate lyase isoform X2"/>
    <property type="match status" value="1"/>
</dbReference>
<dbReference type="InterPro" id="IPR029419">
    <property type="entry name" value="Arg_succ_lyase_C"/>
</dbReference>
<dbReference type="PROSITE" id="PS00163">
    <property type="entry name" value="FUMARATE_LYASES"/>
    <property type="match status" value="1"/>
</dbReference>
<dbReference type="EC" id="4.3.2.1" evidence="3 7"/>
<dbReference type="GO" id="GO:0004056">
    <property type="term" value="F:argininosuccinate lyase activity"/>
    <property type="evidence" value="ECO:0007669"/>
    <property type="project" value="UniProtKB-UniRule"/>
</dbReference>
<evidence type="ECO:0000313" key="10">
    <source>
        <dbReference type="EMBL" id="ABP36898.1"/>
    </source>
</evidence>
<accession>A4SEI9</accession>
<evidence type="ECO:0000256" key="3">
    <source>
        <dbReference type="ARBA" id="ARBA00012338"/>
    </source>
</evidence>
<evidence type="ECO:0000256" key="1">
    <source>
        <dbReference type="ARBA" id="ARBA00000985"/>
    </source>
</evidence>
<dbReference type="HAMAP" id="MF_00006">
    <property type="entry name" value="Arg_succ_lyase"/>
    <property type="match status" value="1"/>
</dbReference>
<dbReference type="CDD" id="cd01359">
    <property type="entry name" value="Argininosuccinate_lyase"/>
    <property type="match status" value="1"/>
</dbReference>
<evidence type="ECO:0000256" key="2">
    <source>
        <dbReference type="ARBA" id="ARBA00004941"/>
    </source>
</evidence>
<gene>
    <name evidence="7" type="primary">argH</name>
    <name evidence="10" type="ordered locus">Cvib_0883</name>
</gene>
<dbReference type="PANTHER" id="PTHR43814:SF1">
    <property type="entry name" value="ARGININOSUCCINATE LYASE"/>
    <property type="match status" value="1"/>
</dbReference>
<dbReference type="UniPathway" id="UPA00068">
    <property type="reaction ID" value="UER00114"/>
</dbReference>
<dbReference type="GO" id="GO:0042450">
    <property type="term" value="P:L-arginine biosynthetic process via ornithine"/>
    <property type="evidence" value="ECO:0007669"/>
    <property type="project" value="UniProtKB-UniRule"/>
</dbReference>
<evidence type="ECO:0000256" key="4">
    <source>
        <dbReference type="ARBA" id="ARBA00022571"/>
    </source>
</evidence>
<dbReference type="EMBL" id="CP000607">
    <property type="protein sequence ID" value="ABP36898.1"/>
    <property type="molecule type" value="Genomic_DNA"/>
</dbReference>
<evidence type="ECO:0000259" key="8">
    <source>
        <dbReference type="Pfam" id="PF00206"/>
    </source>
</evidence>
<dbReference type="KEGG" id="pvi:Cvib_0883"/>
<evidence type="ECO:0000256" key="5">
    <source>
        <dbReference type="ARBA" id="ARBA00022605"/>
    </source>
</evidence>
<dbReference type="NCBIfam" id="TIGR00838">
    <property type="entry name" value="argH"/>
    <property type="match status" value="1"/>
</dbReference>
<dbReference type="Pfam" id="PF14698">
    <property type="entry name" value="ASL_C2"/>
    <property type="match status" value="1"/>
</dbReference>
<dbReference type="InterPro" id="IPR020557">
    <property type="entry name" value="Fumarate_lyase_CS"/>
</dbReference>
<comment type="subcellular location">
    <subcellularLocation>
        <location evidence="7">Cytoplasm</location>
    </subcellularLocation>
</comment>
<dbReference type="eggNOG" id="COG0165">
    <property type="taxonomic scope" value="Bacteria"/>
</dbReference>
<dbReference type="Pfam" id="PF00206">
    <property type="entry name" value="Lyase_1"/>
    <property type="match status" value="1"/>
</dbReference>
<dbReference type="HOGENOM" id="CLU_027272_2_3_10"/>
<dbReference type="InterPro" id="IPR009049">
    <property type="entry name" value="Argininosuccinate_lyase"/>
</dbReference>
<dbReference type="InterPro" id="IPR008948">
    <property type="entry name" value="L-Aspartase-like"/>
</dbReference>
<dbReference type="Gene3D" id="1.20.200.10">
    <property type="entry name" value="Fumarase/aspartase (Central domain)"/>
    <property type="match status" value="1"/>
</dbReference>
<feature type="domain" description="Fumarate lyase N-terminal" evidence="8">
    <location>
        <begin position="28"/>
        <end position="321"/>
    </location>
</feature>
<dbReference type="FunFam" id="1.10.40.30:FF:000001">
    <property type="entry name" value="Argininosuccinate lyase"/>
    <property type="match status" value="1"/>
</dbReference>
<dbReference type="GO" id="GO:0005829">
    <property type="term" value="C:cytosol"/>
    <property type="evidence" value="ECO:0007669"/>
    <property type="project" value="TreeGrafter"/>
</dbReference>
<keyword evidence="4 7" id="KW-0055">Arginine biosynthesis</keyword>
<keyword evidence="5 7" id="KW-0028">Amino-acid biosynthesis</keyword>
<dbReference type="InterPro" id="IPR024083">
    <property type="entry name" value="Fumarase/histidase_N"/>
</dbReference>
<dbReference type="InterPro" id="IPR022761">
    <property type="entry name" value="Fumarate_lyase_N"/>
</dbReference>
<sequence length="477" mass="53652">MRAHDSPFPSIQPPAAMSNKKELLWASRFNEPFDEGALKFSSSVHVDGKLFREDIQGSIAHATMLGEEGIITKEDARQITAGLSEIEKEIESGTLVPQWEDEDIHTVIENRLKEKIGAVAGKLHSGRSRNDQVATDTRLYMRAKVNELHTSLTGLMETLVERADTYQSSIIFGYTHLQRAQPISAGHYYLAYFNMFWRDRQRLSDLMQRVNISPLGAAAFAGSTLPLNAERSAELLGFNSMFSNSIDAVSDRDILIEFISACSIIMMHLSRFCEDIILWSSYEFGYLEISDAFSTGSSIMPQKKNADIAELIRGKTGRVYGDLMAMLTIMKGLPLSYNRDMQEDKPPLFDSAETAISSVTLFNRMLQHTRLKEDRLKELTAKDLSLATEIAEYLVKKDIPFRDAHRITGRIVSWSIEHATPLPDILLDTYRGFSEVFDEGIFKALTPEASINSKKSHGSCSFESVERQIEEARELLG</sequence>